<proteinExistence type="predicted"/>
<evidence type="ECO:0000259" key="3">
    <source>
        <dbReference type="Pfam" id="PF08386"/>
    </source>
</evidence>
<dbReference type="Pfam" id="PF00561">
    <property type="entry name" value="Abhydrolase_1"/>
    <property type="match status" value="1"/>
</dbReference>
<dbReference type="AlphaFoldDB" id="A0A7D8UKG5"/>
<evidence type="ECO:0000313" key="4">
    <source>
        <dbReference type="EMBL" id="TVY51007.1"/>
    </source>
</evidence>
<reference evidence="4 5" key="1">
    <citation type="submission" date="2018-05" db="EMBL/GenBank/DDBJ databases">
        <title>Whole genome sequencing for identification of molecular markers to develop diagnostic detection tools for the regulated plant pathogen Lachnellula willkommii.</title>
        <authorList>
            <person name="Giroux E."/>
            <person name="Bilodeau G."/>
        </authorList>
    </citation>
    <scope>NUCLEOTIDE SEQUENCE [LARGE SCALE GENOMIC DNA]</scope>
    <source>
        <strain evidence="4 5">CBS 625.97</strain>
    </source>
</reference>
<dbReference type="InterPro" id="IPR000073">
    <property type="entry name" value="AB_hydrolase_1"/>
</dbReference>
<evidence type="ECO:0000313" key="5">
    <source>
        <dbReference type="Proteomes" id="UP000481288"/>
    </source>
</evidence>
<feature type="chain" id="PRO_5028806955" evidence="1">
    <location>
        <begin position="19"/>
        <end position="543"/>
    </location>
</feature>
<feature type="domain" description="Peptidase S33 tripeptidyl aminopeptidase-like C-terminal" evidence="3">
    <location>
        <begin position="417"/>
        <end position="501"/>
    </location>
</feature>
<dbReference type="EMBL" id="QGMG01000939">
    <property type="protein sequence ID" value="TVY51007.1"/>
    <property type="molecule type" value="Genomic_DNA"/>
</dbReference>
<dbReference type="Gene3D" id="3.40.50.1820">
    <property type="entry name" value="alpha/beta hydrolase"/>
    <property type="match status" value="1"/>
</dbReference>
<keyword evidence="5" id="KW-1185">Reference proteome</keyword>
<dbReference type="GO" id="GO:0016787">
    <property type="term" value="F:hydrolase activity"/>
    <property type="evidence" value="ECO:0007669"/>
    <property type="project" value="UniProtKB-KW"/>
</dbReference>
<dbReference type="InterPro" id="IPR013595">
    <property type="entry name" value="Pept_S33_TAP-like_C"/>
</dbReference>
<feature type="domain" description="AB hydrolase-1" evidence="2">
    <location>
        <begin position="117"/>
        <end position="266"/>
    </location>
</feature>
<dbReference type="OrthoDB" id="425534at2759"/>
<protein>
    <submittedName>
        <fullName evidence="4">Putative hydrolase</fullName>
    </submittedName>
</protein>
<feature type="signal peptide" evidence="1">
    <location>
        <begin position="1"/>
        <end position="18"/>
    </location>
</feature>
<evidence type="ECO:0000256" key="1">
    <source>
        <dbReference type="SAM" id="SignalP"/>
    </source>
</evidence>
<evidence type="ECO:0000259" key="2">
    <source>
        <dbReference type="Pfam" id="PF00561"/>
    </source>
</evidence>
<gene>
    <name evidence="4" type="ORF">LCER1_G005930</name>
</gene>
<dbReference type="Proteomes" id="UP000481288">
    <property type="component" value="Unassembled WGS sequence"/>
</dbReference>
<dbReference type="Pfam" id="PF08386">
    <property type="entry name" value="Abhydrolase_4"/>
    <property type="match status" value="1"/>
</dbReference>
<accession>A0A7D8UKG5</accession>
<organism evidence="4 5">
    <name type="scientific">Lachnellula cervina</name>
    <dbReference type="NCBI Taxonomy" id="1316786"/>
    <lineage>
        <taxon>Eukaryota</taxon>
        <taxon>Fungi</taxon>
        <taxon>Dikarya</taxon>
        <taxon>Ascomycota</taxon>
        <taxon>Pezizomycotina</taxon>
        <taxon>Leotiomycetes</taxon>
        <taxon>Helotiales</taxon>
        <taxon>Lachnaceae</taxon>
        <taxon>Lachnellula</taxon>
    </lineage>
</organism>
<keyword evidence="1" id="KW-0732">Signal</keyword>
<comment type="caution">
    <text evidence="4">The sequence shown here is derived from an EMBL/GenBank/DDBJ whole genome shotgun (WGS) entry which is preliminary data.</text>
</comment>
<sequence>MRFLSTIIFLAAAASTAAHPLPSNSIRWTDCAKSVPASDSTFNSSTVDLTSLPSNLHCGELDVPMDYSKPFCETNKITLGLAMVRPAHPKGGLFFNPGGSDAGVIVAWEVALNLTNAFDSLLEFDLFVMDVRGTYSSNPLNVSLETLAGIGGPYPTNQTEYDIVKNASATVIQSWIDNSSPPGIIEHVGTREVVQDYEMVRRALGYEKINFLGASHPGLTNRRGGFRASQYAATFPHRVGNFVMDASAPHGRSMYDQVQDSVAAMNRVMLRADAYCQNNASCPFHSAGKGSVVKAVKKIIATAKQTPYLIPSCINSTTCSPYITDLDIRSGLQGALLGSPDFPAIFEAINSTLNGDASAFISPPPTVDSVDSMPLLCNDYGTLKLACSSRGDANVEGIDYPRTFEYFKKSLDDGLKLSCSGWTFPVPKDKRIKTTQSLLMIAADFDASAPEEWTIFNWETASNSVLAIRHGEDHVSFPLVNQPSTKLMNEFLNTGLLPTAQNSSQVTVYTPGMKPAPISDPYGVPTGPGAGDVDSGVVVEINF</sequence>
<name>A0A7D8UKG5_9HELO</name>
<dbReference type="InterPro" id="IPR029058">
    <property type="entry name" value="AB_hydrolase_fold"/>
</dbReference>
<keyword evidence="4" id="KW-0378">Hydrolase</keyword>
<dbReference type="SUPFAM" id="SSF53474">
    <property type="entry name" value="alpha/beta-Hydrolases"/>
    <property type="match status" value="1"/>
</dbReference>